<dbReference type="InterPro" id="IPR026444">
    <property type="entry name" value="Secre_tail"/>
</dbReference>
<dbReference type="Pfam" id="PF18962">
    <property type="entry name" value="Por_Secre_tail"/>
    <property type="match status" value="1"/>
</dbReference>
<evidence type="ECO:0000256" key="1">
    <source>
        <dbReference type="SAM" id="SignalP"/>
    </source>
</evidence>
<accession>A0A098RZN2</accession>
<comment type="caution">
    <text evidence="3">The sequence shown here is derived from an EMBL/GenBank/DDBJ whole genome shotgun (WGS) entry which is preliminary data.</text>
</comment>
<gene>
    <name evidence="3" type="ORF">IX84_30030</name>
</gene>
<sequence length="504" mass="56722">MRAPVILGFVFCFLLNSIAAQEYDTWSGLHNRPARLGTDARMVVLGEEVFLEQRDEMSEVFLYKLNLEGEILDSLVRGDFGPYSFYEQLHADPVDSTLWMIGFAYLLEDGNSAAPNLSVLHFDRDLELISYHTNDALADFFSPNMAMVSNESSFARKGDRIYGRYYGRRLNTSNILPYDIVMDTACNVLNSTPADFSQPYAVMAMVEDRLFGCFGSLFSELSLVSLEPIQENAHDWLGTAYNFDGFGFTNIGNFYPYFKPNDGNLVFANRIFELNSADSIYQSIEIRTPDFELIRRAVVHGLAIEGPGLEDGDLRPAYRYPLDFNSDDEYFLLGFDFANGNRWRLSKADANLERMWDVHLLLPFDNSRATGVVATPDGGCLAHGQVIRDDLFPEESRHIIYKFDSEGEMTNAELLGPTQAPEPSVFPNPCTERAQLSFPEVWSGRQMEVEILSSNGRPVYQQSVVAGNEMNISTTNWATGIYWVRCMDAATGQLLGAVPLKVSR</sequence>
<keyword evidence="1" id="KW-0732">Signal</keyword>
<dbReference type="RefSeq" id="WP_044229588.1">
    <property type="nucleotide sequence ID" value="NZ_JBKAGJ010000058.1"/>
</dbReference>
<organism evidence="3 4">
    <name type="scientific">Phaeodactylibacter xiamenensis</name>
    <dbReference type="NCBI Taxonomy" id="1524460"/>
    <lineage>
        <taxon>Bacteria</taxon>
        <taxon>Pseudomonadati</taxon>
        <taxon>Bacteroidota</taxon>
        <taxon>Saprospiria</taxon>
        <taxon>Saprospirales</taxon>
        <taxon>Haliscomenobacteraceae</taxon>
        <taxon>Phaeodactylibacter</taxon>
    </lineage>
</organism>
<proteinExistence type="predicted"/>
<dbReference type="Proteomes" id="UP000029736">
    <property type="component" value="Unassembled WGS sequence"/>
</dbReference>
<dbReference type="OrthoDB" id="9761875at2"/>
<evidence type="ECO:0000313" key="4">
    <source>
        <dbReference type="Proteomes" id="UP000029736"/>
    </source>
</evidence>
<dbReference type="AlphaFoldDB" id="A0A098RZN2"/>
<evidence type="ECO:0000259" key="2">
    <source>
        <dbReference type="Pfam" id="PF18962"/>
    </source>
</evidence>
<protein>
    <recommendedName>
        <fullName evidence="2">Secretion system C-terminal sorting domain-containing protein</fullName>
    </recommendedName>
</protein>
<evidence type="ECO:0000313" key="3">
    <source>
        <dbReference type="EMBL" id="KGE85043.1"/>
    </source>
</evidence>
<keyword evidence="4" id="KW-1185">Reference proteome</keyword>
<reference evidence="3 4" key="1">
    <citation type="journal article" date="2014" name="Int. J. Syst. Evol. Microbiol.">
        <title>Phaeodactylibacter xiamenensis gen. nov., sp. nov., a member of the family Saprospiraceae isolated from the marine alga Phaeodactylum tricornutum.</title>
        <authorList>
            <person name="Chen Z.Jr."/>
            <person name="Lei X."/>
            <person name="Lai Q."/>
            <person name="Li Y."/>
            <person name="Zhang B."/>
            <person name="Zhang J."/>
            <person name="Zhang H."/>
            <person name="Yang L."/>
            <person name="Zheng W."/>
            <person name="Tian Y."/>
            <person name="Yu Z."/>
            <person name="Xu H.Jr."/>
            <person name="Zheng T."/>
        </authorList>
    </citation>
    <scope>NUCLEOTIDE SEQUENCE [LARGE SCALE GENOMIC DNA]</scope>
    <source>
        <strain evidence="3 4">KD52</strain>
    </source>
</reference>
<dbReference type="EMBL" id="JPOS01000094">
    <property type="protein sequence ID" value="KGE85043.1"/>
    <property type="molecule type" value="Genomic_DNA"/>
</dbReference>
<feature type="domain" description="Secretion system C-terminal sorting" evidence="2">
    <location>
        <begin position="425"/>
        <end position="489"/>
    </location>
</feature>
<dbReference type="NCBIfam" id="TIGR04183">
    <property type="entry name" value="Por_Secre_tail"/>
    <property type="match status" value="1"/>
</dbReference>
<feature type="signal peptide" evidence="1">
    <location>
        <begin position="1"/>
        <end position="22"/>
    </location>
</feature>
<feature type="chain" id="PRO_5001939607" description="Secretion system C-terminal sorting domain-containing protein" evidence="1">
    <location>
        <begin position="23"/>
        <end position="504"/>
    </location>
</feature>
<name>A0A098RZN2_9BACT</name>